<dbReference type="InterPro" id="IPR036568">
    <property type="entry name" value="GGCT-like_sf"/>
</dbReference>
<evidence type="ECO:0000259" key="5">
    <source>
        <dbReference type="Pfam" id="PF06094"/>
    </source>
</evidence>
<dbReference type="Gene3D" id="3.10.490.10">
    <property type="entry name" value="Gamma-glutamyl cyclotransferase-like"/>
    <property type="match status" value="1"/>
</dbReference>
<gene>
    <name evidence="6" type="ORF">Esi_0043_0116</name>
</gene>
<dbReference type="InParanoid" id="D8LN69"/>
<feature type="region of interest" description="Disordered" evidence="4">
    <location>
        <begin position="1"/>
        <end position="21"/>
    </location>
</feature>
<dbReference type="EMBL" id="FN648630">
    <property type="protein sequence ID" value="CBN74832.1"/>
    <property type="molecule type" value="Genomic_DNA"/>
</dbReference>
<dbReference type="PANTHER" id="PTHR31544">
    <property type="entry name" value="AIG2-LIKE PROTEIN D"/>
    <property type="match status" value="1"/>
</dbReference>
<dbReference type="PANTHER" id="PTHR31544:SF2">
    <property type="entry name" value="AIG2-LIKE PROTEIN D"/>
    <property type="match status" value="1"/>
</dbReference>
<comment type="similarity">
    <text evidence="1">Belongs to the gamma-glutamylcyclotransferase family.</text>
</comment>
<evidence type="ECO:0000256" key="4">
    <source>
        <dbReference type="SAM" id="MobiDB-lite"/>
    </source>
</evidence>
<protein>
    <recommendedName>
        <fullName evidence="3">Putative gamma-glutamylcyclotransferase</fullName>
    </recommendedName>
</protein>
<dbReference type="GO" id="GO:0016740">
    <property type="term" value="F:transferase activity"/>
    <property type="evidence" value="ECO:0007669"/>
    <property type="project" value="UniProtKB-KW"/>
</dbReference>
<dbReference type="OMA" id="MECKKKP"/>
<proteinExistence type="inferred from homology"/>
<dbReference type="InterPro" id="IPR009288">
    <property type="entry name" value="AIG2-like_dom"/>
</dbReference>
<dbReference type="EMBL" id="FN649728">
    <property type="protein sequence ID" value="CBN74832.1"/>
    <property type="molecule type" value="Genomic_DNA"/>
</dbReference>
<keyword evidence="2" id="KW-0808">Transferase</keyword>
<dbReference type="InterPro" id="IPR045038">
    <property type="entry name" value="AIG2-like"/>
</dbReference>
<dbReference type="CDD" id="cd06661">
    <property type="entry name" value="GGCT_like"/>
    <property type="match status" value="1"/>
</dbReference>
<dbReference type="SUPFAM" id="SSF110857">
    <property type="entry name" value="Gamma-glutamyl cyclotransferase-like"/>
    <property type="match status" value="1"/>
</dbReference>
<dbReference type="OrthoDB" id="1044435at2759"/>
<reference evidence="6 7" key="1">
    <citation type="journal article" date="2010" name="Nature">
        <title>The Ectocarpus genome and the independent evolution of multicellularity in brown algae.</title>
        <authorList>
            <person name="Cock J.M."/>
            <person name="Sterck L."/>
            <person name="Rouze P."/>
            <person name="Scornet D."/>
            <person name="Allen A.E."/>
            <person name="Amoutzias G."/>
            <person name="Anthouard V."/>
            <person name="Artiguenave F."/>
            <person name="Aury J.M."/>
            <person name="Badger J.H."/>
            <person name="Beszteri B."/>
            <person name="Billiau K."/>
            <person name="Bonnet E."/>
            <person name="Bothwell J.H."/>
            <person name="Bowler C."/>
            <person name="Boyen C."/>
            <person name="Brownlee C."/>
            <person name="Carrano C.J."/>
            <person name="Charrier B."/>
            <person name="Cho G.Y."/>
            <person name="Coelho S.M."/>
            <person name="Collen J."/>
            <person name="Corre E."/>
            <person name="Da Silva C."/>
            <person name="Delage L."/>
            <person name="Delaroque N."/>
            <person name="Dittami S.M."/>
            <person name="Doulbeau S."/>
            <person name="Elias M."/>
            <person name="Farnham G."/>
            <person name="Gachon C.M."/>
            <person name="Gschloessl B."/>
            <person name="Heesch S."/>
            <person name="Jabbari K."/>
            <person name="Jubin C."/>
            <person name="Kawai H."/>
            <person name="Kimura K."/>
            <person name="Kloareg B."/>
            <person name="Kupper F.C."/>
            <person name="Lang D."/>
            <person name="Le Bail A."/>
            <person name="Leblanc C."/>
            <person name="Lerouge P."/>
            <person name="Lohr M."/>
            <person name="Lopez P.J."/>
            <person name="Martens C."/>
            <person name="Maumus F."/>
            <person name="Michel G."/>
            <person name="Miranda-Saavedra D."/>
            <person name="Morales J."/>
            <person name="Moreau H."/>
            <person name="Motomura T."/>
            <person name="Nagasato C."/>
            <person name="Napoli C.A."/>
            <person name="Nelson D.R."/>
            <person name="Nyvall-Collen P."/>
            <person name="Peters A.F."/>
            <person name="Pommier C."/>
            <person name="Potin P."/>
            <person name="Poulain J."/>
            <person name="Quesneville H."/>
            <person name="Read B."/>
            <person name="Rensing S.A."/>
            <person name="Ritter A."/>
            <person name="Rousvoal S."/>
            <person name="Samanta M."/>
            <person name="Samson G."/>
            <person name="Schroeder D.C."/>
            <person name="Segurens B."/>
            <person name="Strittmatter M."/>
            <person name="Tonon T."/>
            <person name="Tregear J.W."/>
            <person name="Valentin K."/>
            <person name="von Dassow P."/>
            <person name="Yamagishi T."/>
            <person name="Van de Peer Y."/>
            <person name="Wincker P."/>
        </authorList>
    </citation>
    <scope>NUCLEOTIDE SEQUENCE [LARGE SCALE GENOMIC DNA]</scope>
    <source>
        <strain evidence="7">Ec32 / CCAP1310/4</strain>
    </source>
</reference>
<keyword evidence="7" id="KW-1185">Reference proteome</keyword>
<accession>D8LN69</accession>
<dbReference type="Proteomes" id="UP000002630">
    <property type="component" value="Linkage Group LG03"/>
</dbReference>
<evidence type="ECO:0000313" key="6">
    <source>
        <dbReference type="EMBL" id="CBN74832.1"/>
    </source>
</evidence>
<name>D8LN69_ECTSI</name>
<dbReference type="Pfam" id="PF06094">
    <property type="entry name" value="GGACT"/>
    <property type="match status" value="1"/>
</dbReference>
<dbReference type="AlphaFoldDB" id="D8LN69"/>
<organism evidence="6 7">
    <name type="scientific">Ectocarpus siliculosus</name>
    <name type="common">Brown alga</name>
    <name type="synonym">Conferva siliculosa</name>
    <dbReference type="NCBI Taxonomy" id="2880"/>
    <lineage>
        <taxon>Eukaryota</taxon>
        <taxon>Sar</taxon>
        <taxon>Stramenopiles</taxon>
        <taxon>Ochrophyta</taxon>
        <taxon>PX clade</taxon>
        <taxon>Phaeophyceae</taxon>
        <taxon>Ectocarpales</taxon>
        <taxon>Ectocarpaceae</taxon>
        <taxon>Ectocarpus</taxon>
    </lineage>
</organism>
<feature type="domain" description="Gamma-glutamylcyclotransferase AIG2-like" evidence="5">
    <location>
        <begin position="29"/>
        <end position="135"/>
    </location>
</feature>
<evidence type="ECO:0000256" key="2">
    <source>
        <dbReference type="ARBA" id="ARBA00022679"/>
    </source>
</evidence>
<evidence type="ECO:0000313" key="7">
    <source>
        <dbReference type="Proteomes" id="UP000002630"/>
    </source>
</evidence>
<evidence type="ECO:0000256" key="3">
    <source>
        <dbReference type="ARBA" id="ARBA00030602"/>
    </source>
</evidence>
<dbReference type="InterPro" id="IPR013024">
    <property type="entry name" value="GGCT-like"/>
</dbReference>
<evidence type="ECO:0000256" key="1">
    <source>
        <dbReference type="ARBA" id="ARBA00008861"/>
    </source>
</evidence>
<sequence>MEDAAPVGAAAASAASPSVADGPREDTPLFVYGTLMNEKVLFALLERVPSTRKASLSGYHRFRIKDHVFPAIRPREGGSVEGLLMTGLDAREKLIFDLFEDEDYHKVDVQVKVEACKDATQTATCYVWNASAEDQLYETWEPSTHFTEDGPVPDYVTMVERFSREIQEEGLLENTATAVDTAV</sequence>